<dbReference type="InterPro" id="IPR052746">
    <property type="entry name" value="MlaB_ABC_Transporter"/>
</dbReference>
<dbReference type="Gene3D" id="3.30.750.24">
    <property type="entry name" value="STAS domain"/>
    <property type="match status" value="1"/>
</dbReference>
<dbReference type="PANTHER" id="PTHR35849:SF2">
    <property type="entry name" value="BLR2341 PROTEIN"/>
    <property type="match status" value="1"/>
</dbReference>
<evidence type="ECO:0000259" key="1">
    <source>
        <dbReference type="PROSITE" id="PS50801"/>
    </source>
</evidence>
<sequence>MSEPMAVRLEGGLGVVDAARQREQLIALLDSHPGDLSLDLTQVDEADTSGVQLLLATDRSLRERGHRLHLVQLSSAVEQALRTYGLDASLSPSSTAPAGEPA</sequence>
<dbReference type="Pfam" id="PF13466">
    <property type="entry name" value="STAS_2"/>
    <property type="match status" value="1"/>
</dbReference>
<protein>
    <submittedName>
        <fullName evidence="2">STAS domain-containing protein</fullName>
    </submittedName>
</protein>
<comment type="caution">
    <text evidence="2">The sequence shown here is derived from an EMBL/GenBank/DDBJ whole genome shotgun (WGS) entry which is preliminary data.</text>
</comment>
<proteinExistence type="predicted"/>
<dbReference type="InterPro" id="IPR058548">
    <property type="entry name" value="MlaB-like_STAS"/>
</dbReference>
<dbReference type="EMBL" id="JAGQDD010000008">
    <property type="protein sequence ID" value="MBQ0931326.1"/>
    <property type="molecule type" value="Genomic_DNA"/>
</dbReference>
<dbReference type="CDD" id="cd07043">
    <property type="entry name" value="STAS_anti-anti-sigma_factors"/>
    <property type="match status" value="1"/>
</dbReference>
<evidence type="ECO:0000313" key="2">
    <source>
        <dbReference type="EMBL" id="MBQ0931326.1"/>
    </source>
</evidence>
<dbReference type="RefSeq" id="WP_210854310.1">
    <property type="nucleotide sequence ID" value="NZ_JAGQDD010000008.1"/>
</dbReference>
<dbReference type="Proteomes" id="UP000676246">
    <property type="component" value="Unassembled WGS sequence"/>
</dbReference>
<dbReference type="InterPro" id="IPR002645">
    <property type="entry name" value="STAS_dom"/>
</dbReference>
<keyword evidence="3" id="KW-1185">Reference proteome</keyword>
<dbReference type="InterPro" id="IPR036513">
    <property type="entry name" value="STAS_dom_sf"/>
</dbReference>
<dbReference type="PANTHER" id="PTHR35849">
    <property type="entry name" value="BLR2341 PROTEIN"/>
    <property type="match status" value="1"/>
</dbReference>
<feature type="domain" description="STAS" evidence="1">
    <location>
        <begin position="1"/>
        <end position="102"/>
    </location>
</feature>
<name>A0A940Y9X9_9BURK</name>
<organism evidence="2 3">
    <name type="scientific">Ideonella alba</name>
    <dbReference type="NCBI Taxonomy" id="2824118"/>
    <lineage>
        <taxon>Bacteria</taxon>
        <taxon>Pseudomonadati</taxon>
        <taxon>Pseudomonadota</taxon>
        <taxon>Betaproteobacteria</taxon>
        <taxon>Burkholderiales</taxon>
        <taxon>Sphaerotilaceae</taxon>
        <taxon>Ideonella</taxon>
    </lineage>
</organism>
<accession>A0A940Y9X9</accession>
<dbReference type="SUPFAM" id="SSF52091">
    <property type="entry name" value="SpoIIaa-like"/>
    <property type="match status" value="1"/>
</dbReference>
<dbReference type="PROSITE" id="PS50801">
    <property type="entry name" value="STAS"/>
    <property type="match status" value="1"/>
</dbReference>
<dbReference type="AlphaFoldDB" id="A0A940Y9X9"/>
<evidence type="ECO:0000313" key="3">
    <source>
        <dbReference type="Proteomes" id="UP000676246"/>
    </source>
</evidence>
<reference evidence="2 3" key="1">
    <citation type="submission" date="2021-04" db="EMBL/GenBank/DDBJ databases">
        <title>The genome sequence of Ideonella sp. 3Y2.</title>
        <authorList>
            <person name="Liu Y."/>
        </authorList>
    </citation>
    <scope>NUCLEOTIDE SEQUENCE [LARGE SCALE GENOMIC DNA]</scope>
    <source>
        <strain evidence="2 3">3Y2</strain>
    </source>
</reference>
<gene>
    <name evidence="2" type="ORF">KAK03_12600</name>
</gene>